<dbReference type="GO" id="GO:0016279">
    <property type="term" value="F:protein-lysine N-methyltransferase activity"/>
    <property type="evidence" value="ECO:0007669"/>
    <property type="project" value="UniProtKB-ARBA"/>
</dbReference>
<protein>
    <recommendedName>
        <fullName evidence="25">Histone-lysine N-methyltransferase</fullName>
    </recommendedName>
</protein>
<evidence type="ECO:0000259" key="18">
    <source>
        <dbReference type="PROSITE" id="PS50016"/>
    </source>
</evidence>
<evidence type="ECO:0000256" key="5">
    <source>
        <dbReference type="ARBA" id="ARBA00022603"/>
    </source>
</evidence>
<dbReference type="InterPro" id="IPR046341">
    <property type="entry name" value="SET_dom_sf"/>
</dbReference>
<dbReference type="Pfam" id="PF17907">
    <property type="entry name" value="AWS"/>
    <property type="match status" value="1"/>
</dbReference>
<evidence type="ECO:0000259" key="19">
    <source>
        <dbReference type="PROSITE" id="PS50280"/>
    </source>
</evidence>
<evidence type="ECO:0000313" key="23">
    <source>
        <dbReference type="EMBL" id="KAL3400148.1"/>
    </source>
</evidence>
<dbReference type="GO" id="GO:0032259">
    <property type="term" value="P:methylation"/>
    <property type="evidence" value="ECO:0007669"/>
    <property type="project" value="UniProtKB-KW"/>
</dbReference>
<feature type="compositionally biased region" description="Low complexity" evidence="17">
    <location>
        <begin position="89"/>
        <end position="98"/>
    </location>
</feature>
<dbReference type="Gene3D" id="1.10.30.10">
    <property type="entry name" value="High mobility group box domain"/>
    <property type="match status" value="1"/>
</dbReference>
<dbReference type="InterPro" id="IPR055197">
    <property type="entry name" value="PHDvar_NSD"/>
</dbReference>
<dbReference type="InterPro" id="IPR001214">
    <property type="entry name" value="SET_dom"/>
</dbReference>
<dbReference type="CDD" id="cd15566">
    <property type="entry name" value="PHD3_NSD"/>
    <property type="match status" value="1"/>
</dbReference>
<evidence type="ECO:0000256" key="16">
    <source>
        <dbReference type="PROSITE-ProRule" id="PRU00146"/>
    </source>
</evidence>
<evidence type="ECO:0000259" key="22">
    <source>
        <dbReference type="PROSITE" id="PS51215"/>
    </source>
</evidence>
<dbReference type="InterPro" id="IPR001965">
    <property type="entry name" value="Znf_PHD"/>
</dbReference>
<dbReference type="GO" id="GO:0008270">
    <property type="term" value="F:zinc ion binding"/>
    <property type="evidence" value="ECO:0007669"/>
    <property type="project" value="UniProtKB-KW"/>
</dbReference>
<evidence type="ECO:0000259" key="20">
    <source>
        <dbReference type="PROSITE" id="PS50812"/>
    </source>
</evidence>
<dbReference type="Pfam" id="PF23004">
    <property type="entry name" value="PHDvar_NSD"/>
    <property type="match status" value="1"/>
</dbReference>
<evidence type="ECO:0008006" key="25">
    <source>
        <dbReference type="Google" id="ProtNLM"/>
    </source>
</evidence>
<dbReference type="SUPFAM" id="SSF63748">
    <property type="entry name" value="Tudor/PWWP/MBT"/>
    <property type="match status" value="2"/>
</dbReference>
<evidence type="ECO:0000256" key="17">
    <source>
        <dbReference type="SAM" id="MobiDB-lite"/>
    </source>
</evidence>
<dbReference type="InterPro" id="IPR019787">
    <property type="entry name" value="Znf_PHD-finger"/>
</dbReference>
<dbReference type="CDD" id="cd15565">
    <property type="entry name" value="PHD2_NSD"/>
    <property type="match status" value="1"/>
</dbReference>
<name>A0ABD2X448_9HYME</name>
<dbReference type="Gene3D" id="2.30.30.140">
    <property type="match status" value="2"/>
</dbReference>
<dbReference type="InterPro" id="IPR055198">
    <property type="entry name" value="NSD_PHD"/>
</dbReference>
<proteinExistence type="predicted"/>
<keyword evidence="5" id="KW-0489">Methyltransferase</keyword>
<feature type="domain" description="PWWP" evidence="20">
    <location>
        <begin position="123"/>
        <end position="186"/>
    </location>
</feature>
<dbReference type="GO" id="GO:0005634">
    <property type="term" value="C:nucleus"/>
    <property type="evidence" value="ECO:0007669"/>
    <property type="project" value="UniProtKB-SubCell"/>
</dbReference>
<evidence type="ECO:0000256" key="12">
    <source>
        <dbReference type="ARBA" id="ARBA00022853"/>
    </source>
</evidence>
<evidence type="ECO:0000256" key="8">
    <source>
        <dbReference type="ARBA" id="ARBA00022723"/>
    </source>
</evidence>
<dbReference type="InterPro" id="IPR036910">
    <property type="entry name" value="HMG_box_dom_sf"/>
</dbReference>
<feature type="compositionally biased region" description="Polar residues" evidence="17">
    <location>
        <begin position="296"/>
        <end position="317"/>
    </location>
</feature>
<feature type="domain" description="PWWP" evidence="20">
    <location>
        <begin position="738"/>
        <end position="800"/>
    </location>
</feature>
<dbReference type="InterPro" id="IPR019786">
    <property type="entry name" value="Zinc_finger_PHD-type_CS"/>
</dbReference>
<evidence type="ECO:0000256" key="9">
    <source>
        <dbReference type="ARBA" id="ARBA00022737"/>
    </source>
</evidence>
<dbReference type="SUPFAM" id="SSF82199">
    <property type="entry name" value="SET domain"/>
    <property type="match status" value="1"/>
</dbReference>
<dbReference type="Pfam" id="PF17982">
    <property type="entry name" value="C5HCH"/>
    <property type="match status" value="1"/>
</dbReference>
<dbReference type="CDD" id="cd05838">
    <property type="entry name" value="PWWP_NSD_rpt2"/>
    <property type="match status" value="1"/>
</dbReference>
<dbReference type="EMBL" id="JBJJXI010000052">
    <property type="protein sequence ID" value="KAL3400148.1"/>
    <property type="molecule type" value="Genomic_DNA"/>
</dbReference>
<dbReference type="PROSITE" id="PS50812">
    <property type="entry name" value="PWWP"/>
    <property type="match status" value="2"/>
</dbReference>
<reference evidence="23 24" key="1">
    <citation type="journal article" date="2024" name="bioRxiv">
        <title>A reference genome for Trichogramma kaykai: A tiny desert-dwelling parasitoid wasp with competing sex-ratio distorters.</title>
        <authorList>
            <person name="Culotta J."/>
            <person name="Lindsey A.R."/>
        </authorList>
    </citation>
    <scope>NUCLEOTIDE SEQUENCE [LARGE SCALE GENOMIC DNA]</scope>
    <source>
        <strain evidence="23 24">KSX58</strain>
    </source>
</reference>
<keyword evidence="13" id="KW-0805">Transcription regulation</keyword>
<dbReference type="PROSITE" id="PS50868">
    <property type="entry name" value="POST_SET"/>
    <property type="match status" value="1"/>
</dbReference>
<dbReference type="Pfam" id="PF22908">
    <property type="entry name" value="PHD_NSD"/>
    <property type="match status" value="1"/>
</dbReference>
<dbReference type="InterPro" id="IPR013083">
    <property type="entry name" value="Znf_RING/FYVE/PHD"/>
</dbReference>
<evidence type="ECO:0000256" key="2">
    <source>
        <dbReference type="ARBA" id="ARBA00004286"/>
    </source>
</evidence>
<feature type="region of interest" description="Disordered" evidence="17">
    <location>
        <begin position="76"/>
        <end position="98"/>
    </location>
</feature>
<evidence type="ECO:0000256" key="1">
    <source>
        <dbReference type="ARBA" id="ARBA00004123"/>
    </source>
</evidence>
<dbReference type="InterPro" id="IPR006560">
    <property type="entry name" value="AWS_dom"/>
</dbReference>
<dbReference type="PANTHER" id="PTHR22884">
    <property type="entry name" value="SET DOMAIN PROTEINS"/>
    <property type="match status" value="1"/>
</dbReference>
<comment type="subcellular location">
    <subcellularLocation>
        <location evidence="2">Chromosome</location>
    </subcellularLocation>
    <subcellularLocation>
        <location evidence="1">Nucleus</location>
    </subcellularLocation>
</comment>
<feature type="domain" description="SET" evidence="19">
    <location>
        <begin position="911"/>
        <end position="1037"/>
    </location>
</feature>
<dbReference type="CDD" id="cd15567">
    <property type="entry name" value="PHD4_NSD"/>
    <property type="match status" value="1"/>
</dbReference>
<evidence type="ECO:0000256" key="3">
    <source>
        <dbReference type="ARBA" id="ARBA00022454"/>
    </source>
</evidence>
<dbReference type="PROSITE" id="PS01359">
    <property type="entry name" value="ZF_PHD_1"/>
    <property type="match status" value="1"/>
</dbReference>
<dbReference type="SMART" id="SM00570">
    <property type="entry name" value="AWS"/>
    <property type="match status" value="1"/>
</dbReference>
<evidence type="ECO:0000256" key="7">
    <source>
        <dbReference type="ARBA" id="ARBA00022691"/>
    </source>
</evidence>
<keyword evidence="9" id="KW-0677">Repeat</keyword>
<keyword evidence="15" id="KW-0539">Nucleus</keyword>
<accession>A0ABD2X448</accession>
<feature type="region of interest" description="Disordered" evidence="17">
    <location>
        <begin position="263"/>
        <end position="324"/>
    </location>
</feature>
<keyword evidence="12" id="KW-0156">Chromatin regulator</keyword>
<keyword evidence="24" id="KW-1185">Reference proteome</keyword>
<feature type="compositionally biased region" description="Acidic residues" evidence="17">
    <location>
        <begin position="399"/>
        <end position="415"/>
    </location>
</feature>
<dbReference type="InterPro" id="IPR000313">
    <property type="entry name" value="PWWP_dom"/>
</dbReference>
<dbReference type="CDD" id="cd20144">
    <property type="entry name" value="PWWP_NSD_rpt1"/>
    <property type="match status" value="1"/>
</dbReference>
<evidence type="ECO:0000256" key="15">
    <source>
        <dbReference type="ARBA" id="ARBA00023242"/>
    </source>
</evidence>
<dbReference type="Proteomes" id="UP001627154">
    <property type="component" value="Unassembled WGS sequence"/>
</dbReference>
<evidence type="ECO:0000256" key="10">
    <source>
        <dbReference type="ARBA" id="ARBA00022771"/>
    </source>
</evidence>
<dbReference type="PROSITE" id="PS51215">
    <property type="entry name" value="AWS"/>
    <property type="match status" value="1"/>
</dbReference>
<dbReference type="Pfam" id="PF23011">
    <property type="entry name" value="PHD-1st_NSD"/>
    <property type="match status" value="2"/>
</dbReference>
<keyword evidence="11" id="KW-0862">Zinc</keyword>
<dbReference type="InterPro" id="IPR059153">
    <property type="entry name" value="NSD_PHD-1st"/>
</dbReference>
<feature type="domain" description="AWS" evidence="22">
    <location>
        <begin position="868"/>
        <end position="918"/>
    </location>
</feature>
<dbReference type="SMART" id="SM00293">
    <property type="entry name" value="PWWP"/>
    <property type="match status" value="2"/>
</dbReference>
<comment type="caution">
    <text evidence="23">The sequence shown here is derived from an EMBL/GenBank/DDBJ whole genome shotgun (WGS) entry which is preliminary data.</text>
</comment>
<keyword evidence="6" id="KW-0808">Transferase</keyword>
<evidence type="ECO:0000256" key="13">
    <source>
        <dbReference type="ARBA" id="ARBA00023015"/>
    </source>
</evidence>
<dbReference type="SMART" id="SM00249">
    <property type="entry name" value="PHD"/>
    <property type="match status" value="4"/>
</dbReference>
<dbReference type="SMART" id="SM00317">
    <property type="entry name" value="SET"/>
    <property type="match status" value="1"/>
</dbReference>
<feature type="domain" description="PHD-type" evidence="18">
    <location>
        <begin position="689"/>
        <end position="733"/>
    </location>
</feature>
<gene>
    <name evidence="23" type="ORF">TKK_006494</name>
</gene>
<dbReference type="InterPro" id="IPR011011">
    <property type="entry name" value="Znf_FYVE_PHD"/>
</dbReference>
<sequence length="1292" mass="146796">MDSPIRNGSISKTSNISSIEEAREEQCLFNGTTNKPYSPKLLPSISRFGRTIKPKSPSTVVFDSPKNAKLPKSIKLEKTEDELHKMEDSSSVTSDSISSLDNSIVSKDESIDNEDPIKCPWHLGQVVWAKMGGYPYWPSVVTLDPVTQSYQRKGGKNRNQVHLRFCADRGRHNWVFCNNVLPFTSKSDFDKLSAEVLSDSKKRAKYGTAYIIKPSLKRYWENAITEAAALFSQSLEDRIELFKPGGEPKSFLLDIVDYQVDNQKKRKQSTTSEEEIKVKKPKTNNGELESNEKSNQKNTSKNNVNLESPLTPPSSNKDSGDEAPISQKLKLKCRSMRENNGKDGCFEVFCERNKESALELDPEASEADIKAYLMDLWKNLNEQERSKYRADYLKDVLSMDEDEEVEEDTDSEADKDETTFVESESVDKCANRRSKPNRRDHLDPDDLESTDFEQVMKKNKYKEDSDEDESVEISKRPRPINFFKGIKNEKVCQLCENTGKLIRCKGPCHSYFHLTCVKPSESSTENSETDDITENEANKEVLKKIKDKVKQKKKQPKYEENLEEDFKCFDCLSGIAPPCFICHLRDGERIKCSVLICGKHYHLDCLKRWPQSQWQGDRLCCPYHVCHTCVSDNPQNGQRLSNEKIVRCVRCPSSYHTSISCLPAGSNILTGSHIVCPKHYKSSQPPTNATWCFLCDRGGSLICCDTCPMSFHLECLGIDAPDGDYICEDCETGRLPLYGEVVWVKLGNYRWWPSIICYPQEIPKNISDIAHKTGEFCVMFLGSNDYHWIHRGKVFLYQDGDAKAKNTGSKKKGETFNRAMLEAKAYHDNYVIERALDKNKDNSNLKPPPYVKLKINKPVGNVKIPEPDSMQACECDPNQPYPCSPESDCLNRLLMIECSADACPAGDKCQNQLFTKRVYPALKAMHVEERGWGLQTLEDIKAGQFIIEYVGEIIDEAEYRLRLAQKRERKNDNYYFLTIDNNRMIDAEPKGNLSRFMNHSCLPNCATQKWTVNGDTRIGLFAVRDIKPGEELTFNYNLACDGETKKPCLCGAPNCSGFIGLKAKQQSTNVAQEKKIEKTEKIKKRKNKKSHLCWNCNEKIVNPEEAHKCDQKTCGKIYHPTCIAIEDGPDQIFHCPWHFCAECFKRTSIRCSYCCNAFCQNHMEGNIQEHQPTNSFVCYKHTLEYAMFENGELGEGLMDDDDEDDSMLTEETVIANSTCIEDEQLNETMPNSRCSIVEVRGGSDDDIRLTGGYDGSDVSLPSNTKTKSCLKQEKMKIDLTPDQIAAIIGIVK</sequence>
<keyword evidence="14" id="KW-0804">Transcription</keyword>
<dbReference type="GO" id="GO:0005694">
    <property type="term" value="C:chromosome"/>
    <property type="evidence" value="ECO:0007669"/>
    <property type="project" value="UniProtKB-SubCell"/>
</dbReference>
<dbReference type="GO" id="GO:0140938">
    <property type="term" value="F:histone H3 methyltransferase activity"/>
    <property type="evidence" value="ECO:0007669"/>
    <property type="project" value="UniProtKB-ARBA"/>
</dbReference>
<organism evidence="23 24">
    <name type="scientific">Trichogramma kaykai</name>
    <dbReference type="NCBI Taxonomy" id="54128"/>
    <lineage>
        <taxon>Eukaryota</taxon>
        <taxon>Metazoa</taxon>
        <taxon>Ecdysozoa</taxon>
        <taxon>Arthropoda</taxon>
        <taxon>Hexapoda</taxon>
        <taxon>Insecta</taxon>
        <taxon>Pterygota</taxon>
        <taxon>Neoptera</taxon>
        <taxon>Endopterygota</taxon>
        <taxon>Hymenoptera</taxon>
        <taxon>Apocrita</taxon>
        <taxon>Proctotrupomorpha</taxon>
        <taxon>Chalcidoidea</taxon>
        <taxon>Trichogrammatidae</taxon>
        <taxon>Trichogramma</taxon>
    </lineage>
</organism>
<keyword evidence="8" id="KW-0479">Metal-binding</keyword>
<evidence type="ECO:0000256" key="4">
    <source>
        <dbReference type="ARBA" id="ARBA00022553"/>
    </source>
</evidence>
<keyword evidence="7" id="KW-0949">S-adenosyl-L-methionine</keyword>
<evidence type="ECO:0000259" key="21">
    <source>
        <dbReference type="PROSITE" id="PS50868"/>
    </source>
</evidence>
<dbReference type="InterPro" id="IPR050777">
    <property type="entry name" value="SET2_Histone-Lys_MeTrsfase"/>
</dbReference>
<dbReference type="InterPro" id="IPR041306">
    <property type="entry name" value="C5HCH"/>
</dbReference>
<evidence type="ECO:0000313" key="24">
    <source>
        <dbReference type="Proteomes" id="UP001627154"/>
    </source>
</evidence>
<evidence type="ECO:0000256" key="6">
    <source>
        <dbReference type="ARBA" id="ARBA00022679"/>
    </source>
</evidence>
<dbReference type="Gene3D" id="2.170.270.10">
    <property type="entry name" value="SET domain"/>
    <property type="match status" value="1"/>
</dbReference>
<dbReference type="Pfam" id="PF00856">
    <property type="entry name" value="SET"/>
    <property type="match status" value="1"/>
</dbReference>
<evidence type="ECO:0000256" key="11">
    <source>
        <dbReference type="ARBA" id="ARBA00022833"/>
    </source>
</evidence>
<keyword evidence="10 16" id="KW-0863">Zinc-finger</keyword>
<dbReference type="PROSITE" id="PS50280">
    <property type="entry name" value="SET"/>
    <property type="match status" value="1"/>
</dbReference>
<dbReference type="FunFam" id="2.30.30.140:FF:000099">
    <property type="entry name" value="Histone-lysine N-methyltransferase"/>
    <property type="match status" value="1"/>
</dbReference>
<keyword evidence="3" id="KW-0158">Chromosome</keyword>
<dbReference type="SUPFAM" id="SSF57903">
    <property type="entry name" value="FYVE/PHD zinc finger"/>
    <property type="match status" value="2"/>
</dbReference>
<feature type="compositionally biased region" description="Basic and acidic residues" evidence="17">
    <location>
        <begin position="76"/>
        <end position="88"/>
    </location>
</feature>
<feature type="domain" description="Post-SET" evidence="21">
    <location>
        <begin position="1044"/>
        <end position="1060"/>
    </location>
</feature>
<dbReference type="SMART" id="SM00508">
    <property type="entry name" value="PostSET"/>
    <property type="match status" value="1"/>
</dbReference>
<dbReference type="Pfam" id="PF00855">
    <property type="entry name" value="PWWP"/>
    <property type="match status" value="2"/>
</dbReference>
<dbReference type="PROSITE" id="PS50016">
    <property type="entry name" value="ZF_PHD_2"/>
    <property type="match status" value="1"/>
</dbReference>
<dbReference type="Gene3D" id="3.30.40.10">
    <property type="entry name" value="Zinc/RING finger domain, C3HC4 (zinc finger)"/>
    <property type="match status" value="4"/>
</dbReference>
<evidence type="ECO:0000256" key="14">
    <source>
        <dbReference type="ARBA" id="ARBA00023163"/>
    </source>
</evidence>
<feature type="region of interest" description="Disordered" evidence="17">
    <location>
        <begin position="399"/>
        <end position="473"/>
    </location>
</feature>
<keyword evidence="4" id="KW-0597">Phosphoprotein</keyword>
<dbReference type="SUPFAM" id="SSF47095">
    <property type="entry name" value="HMG-box"/>
    <property type="match status" value="1"/>
</dbReference>
<dbReference type="InterPro" id="IPR003616">
    <property type="entry name" value="Post-SET_dom"/>
</dbReference>